<dbReference type="PROSITE" id="PS00109">
    <property type="entry name" value="PROTEIN_KINASE_TYR"/>
    <property type="match status" value="1"/>
</dbReference>
<name>A0AAW0YDC4_CHEQU</name>
<feature type="domain" description="Protein kinase" evidence="7">
    <location>
        <begin position="611"/>
        <end position="889"/>
    </location>
</feature>
<comment type="caution">
    <text evidence="9">The sequence shown here is derived from an EMBL/GenBank/DDBJ whole genome shotgun (WGS) entry which is preliminary data.</text>
</comment>
<protein>
    <submittedName>
        <fullName evidence="9">Uncharacterized protein</fullName>
    </submittedName>
</protein>
<dbReference type="Pfam" id="PF07714">
    <property type="entry name" value="PK_Tyr_Ser-Thr"/>
    <property type="match status" value="1"/>
</dbReference>
<feature type="region of interest" description="Disordered" evidence="5">
    <location>
        <begin position="179"/>
        <end position="218"/>
    </location>
</feature>
<dbReference type="GO" id="GO:0043121">
    <property type="term" value="F:neurotrophin binding"/>
    <property type="evidence" value="ECO:0007669"/>
    <property type="project" value="TreeGrafter"/>
</dbReference>
<feature type="binding site" evidence="4">
    <location>
        <position position="650"/>
    </location>
    <ligand>
        <name>ATP</name>
        <dbReference type="ChEBI" id="CHEBI:30616"/>
    </ligand>
</feature>
<dbReference type="GO" id="GO:0005886">
    <property type="term" value="C:plasma membrane"/>
    <property type="evidence" value="ECO:0007669"/>
    <property type="project" value="TreeGrafter"/>
</dbReference>
<evidence type="ECO:0000256" key="3">
    <source>
        <dbReference type="PROSITE-ProRule" id="PRU00076"/>
    </source>
</evidence>
<dbReference type="PANTHER" id="PTHR24416:SF619">
    <property type="entry name" value="TYROSINE-PROTEIN KINASE TRANSMEMBRANE RECEPTOR ROR-LIKE PROTEIN"/>
    <property type="match status" value="1"/>
</dbReference>
<dbReference type="PROSITE" id="PS50011">
    <property type="entry name" value="PROTEIN_KINASE_DOM"/>
    <property type="match status" value="1"/>
</dbReference>
<keyword evidence="6" id="KW-1133">Transmembrane helix</keyword>
<dbReference type="GO" id="GO:0051897">
    <property type="term" value="P:positive regulation of phosphatidylinositol 3-kinase/protein kinase B signal transduction"/>
    <property type="evidence" value="ECO:0007669"/>
    <property type="project" value="TreeGrafter"/>
</dbReference>
<accession>A0AAW0YDC4</accession>
<dbReference type="GO" id="GO:0005030">
    <property type="term" value="F:neurotrophin receptor activity"/>
    <property type="evidence" value="ECO:0007669"/>
    <property type="project" value="TreeGrafter"/>
</dbReference>
<dbReference type="InterPro" id="IPR011009">
    <property type="entry name" value="Kinase-like_dom_sf"/>
</dbReference>
<evidence type="ECO:0000256" key="1">
    <source>
        <dbReference type="ARBA" id="ARBA00004167"/>
    </source>
</evidence>
<dbReference type="FunFam" id="1.10.510.10:FF:001614">
    <property type="entry name" value="Nerve growth factor receptor TRKA, putative"/>
    <property type="match status" value="1"/>
</dbReference>
<dbReference type="PROSITE" id="PS50026">
    <property type="entry name" value="EGF_3"/>
    <property type="match status" value="1"/>
</dbReference>
<dbReference type="AlphaFoldDB" id="A0AAW0YDC4"/>
<dbReference type="Gene3D" id="1.10.510.10">
    <property type="entry name" value="Transferase(Phosphotransferase) domain 1"/>
    <property type="match status" value="1"/>
</dbReference>
<feature type="compositionally biased region" description="Polar residues" evidence="5">
    <location>
        <begin position="72"/>
        <end position="89"/>
    </location>
</feature>
<dbReference type="GO" id="GO:0007169">
    <property type="term" value="P:cell surface receptor protein tyrosine kinase signaling pathway"/>
    <property type="evidence" value="ECO:0007669"/>
    <property type="project" value="TreeGrafter"/>
</dbReference>
<evidence type="ECO:0000259" key="8">
    <source>
        <dbReference type="PROSITE" id="PS50026"/>
    </source>
</evidence>
<keyword evidence="6" id="KW-0472">Membrane</keyword>
<dbReference type="GO" id="GO:0010976">
    <property type="term" value="P:positive regulation of neuron projection development"/>
    <property type="evidence" value="ECO:0007669"/>
    <property type="project" value="TreeGrafter"/>
</dbReference>
<dbReference type="SUPFAM" id="SSF56112">
    <property type="entry name" value="Protein kinase-like (PK-like)"/>
    <property type="match status" value="1"/>
</dbReference>
<dbReference type="PRINTS" id="PR00109">
    <property type="entry name" value="TYRKINASE"/>
</dbReference>
<dbReference type="SMART" id="SM00219">
    <property type="entry name" value="TyrKc"/>
    <property type="match status" value="1"/>
</dbReference>
<dbReference type="GO" id="GO:0005524">
    <property type="term" value="F:ATP binding"/>
    <property type="evidence" value="ECO:0007669"/>
    <property type="project" value="UniProtKB-UniRule"/>
</dbReference>
<feature type="non-terminal residue" evidence="9">
    <location>
        <position position="1"/>
    </location>
</feature>
<feature type="compositionally biased region" description="Polar residues" evidence="5">
    <location>
        <begin position="362"/>
        <end position="390"/>
    </location>
</feature>
<dbReference type="InterPro" id="IPR000719">
    <property type="entry name" value="Prot_kinase_dom"/>
</dbReference>
<evidence type="ECO:0000256" key="6">
    <source>
        <dbReference type="SAM" id="Phobius"/>
    </source>
</evidence>
<dbReference type="PANTHER" id="PTHR24416">
    <property type="entry name" value="TYROSINE-PROTEIN KINASE RECEPTOR"/>
    <property type="match status" value="1"/>
</dbReference>
<keyword evidence="6" id="KW-0812">Transmembrane</keyword>
<evidence type="ECO:0000256" key="5">
    <source>
        <dbReference type="SAM" id="MobiDB-lite"/>
    </source>
</evidence>
<sequence>GRLRTFPQSLSYNWCCREIRTHSSWTLRADTAISHRRRMLPPEEEEEAAGLHGNPGAPDSAPTSHPIIGSPSDFTSTSMPVAGSSPTQESVSPASRSLSPSHMSTSSNRHSPSPAREAVSPTHKAIGSSHHDLDITRKLEGSSSQSSTHKLMSTETYPVNITQHSANSTYSPLSFTPQTLGSTLRSLRSTSQSLSSTPQSLSSSSRPLGSTPQSLNSARFKPQSIHQHVISPLRSSNLIHGSSKTDSNGLPLIPQSLSTSQRALRSTLKPLDPPDMLNSSSPSLLLTLELVSTAQVPSLATQKSSLQDLNRITLNTTQFVLSTVQSVPKPLNLQRESPDAQMLVSTAQSLQKEPQEGFTMNPGLTSGTSPLTSIRRQHQRNLSPTPSSDLHTASTNTASTDTASTNTATTITTTFTAHRPTHRTRNTSKPRPTKRRSAKAPSNPMTRPAKPEAQIAYNPQKDVCSNDPCGKGVSCHPTPQGNLPYVCLCSNGQQPSRNETCKDIHVSTSPEPRAVFPTQLPKSKNLIGPAVVASVVLMVLLLLVYWRRKNLYSLLKQRQREKKAGPSPGTLAKSSSLLTYNFASNPNYYAQSPDALPLHTLAVQLINAEQIAFIGELGEGCFGKVYKGTYGPRCPEDAGGETTNLTVAVKVLKESAGMEAEADFLREVEIMSSFRHENILSLIGIVATETGGTPWMVFEYMAYGDLAEVLRSCNKQFYSNESPIKSLSKEDLLNMSVQIASGMEYLSSQHFVHRDLACRNCLVGDNLTVKISDFGMSRDVYTCDYYKVGGSRMLPVRWMAHESIMYGKFTLESDVWSFGVVLWEIYSFGKQPYYGNSNENVVKLIFQGILLSPPDTCPPQVCDVMRRCWATDPNDRLKFPEILNRLQRLQQGWKGSAASPVPASGTQAPPVPITYSELCLHDEGGLELDSDQYLMPRKVEQREYITILNDV</sequence>
<feature type="domain" description="EGF-like" evidence="8">
    <location>
        <begin position="460"/>
        <end position="499"/>
    </location>
</feature>
<dbReference type="InterPro" id="IPR008266">
    <property type="entry name" value="Tyr_kinase_AS"/>
</dbReference>
<feature type="transmembrane region" description="Helical" evidence="6">
    <location>
        <begin position="526"/>
        <end position="546"/>
    </location>
</feature>
<dbReference type="PROSITE" id="PS00107">
    <property type="entry name" value="PROTEIN_KINASE_ATP"/>
    <property type="match status" value="1"/>
</dbReference>
<feature type="compositionally biased region" description="Low complexity" evidence="5">
    <location>
        <begin position="391"/>
        <end position="418"/>
    </location>
</feature>
<organism evidence="9 10">
    <name type="scientific">Cherax quadricarinatus</name>
    <name type="common">Australian red claw crayfish</name>
    <dbReference type="NCBI Taxonomy" id="27406"/>
    <lineage>
        <taxon>Eukaryota</taxon>
        <taxon>Metazoa</taxon>
        <taxon>Ecdysozoa</taxon>
        <taxon>Arthropoda</taxon>
        <taxon>Crustacea</taxon>
        <taxon>Multicrustacea</taxon>
        <taxon>Malacostraca</taxon>
        <taxon>Eumalacostraca</taxon>
        <taxon>Eucarida</taxon>
        <taxon>Decapoda</taxon>
        <taxon>Pleocyemata</taxon>
        <taxon>Astacidea</taxon>
        <taxon>Parastacoidea</taxon>
        <taxon>Parastacidae</taxon>
        <taxon>Cherax</taxon>
    </lineage>
</organism>
<dbReference type="GO" id="GO:0030424">
    <property type="term" value="C:axon"/>
    <property type="evidence" value="ECO:0007669"/>
    <property type="project" value="TreeGrafter"/>
</dbReference>
<dbReference type="InterPro" id="IPR001245">
    <property type="entry name" value="Ser-Thr/Tyr_kinase_cat_dom"/>
</dbReference>
<proteinExistence type="predicted"/>
<feature type="region of interest" description="Disordered" evidence="5">
    <location>
        <begin position="331"/>
        <end position="449"/>
    </location>
</feature>
<dbReference type="GO" id="GO:1990090">
    <property type="term" value="P:cellular response to nerve growth factor stimulus"/>
    <property type="evidence" value="ECO:0007669"/>
    <property type="project" value="TreeGrafter"/>
</dbReference>
<evidence type="ECO:0000259" key="7">
    <source>
        <dbReference type="PROSITE" id="PS50011"/>
    </source>
</evidence>
<keyword evidence="4" id="KW-0067">ATP-binding</keyword>
<keyword evidence="10" id="KW-1185">Reference proteome</keyword>
<evidence type="ECO:0000256" key="2">
    <source>
        <dbReference type="ARBA" id="ARBA00051243"/>
    </source>
</evidence>
<evidence type="ECO:0000313" key="9">
    <source>
        <dbReference type="EMBL" id="KAK8750909.1"/>
    </source>
</evidence>
<dbReference type="InterPro" id="IPR050122">
    <property type="entry name" value="RTK"/>
</dbReference>
<feature type="compositionally biased region" description="Low complexity" evidence="5">
    <location>
        <begin position="179"/>
        <end position="214"/>
    </location>
</feature>
<evidence type="ECO:0000256" key="4">
    <source>
        <dbReference type="PROSITE-ProRule" id="PRU10141"/>
    </source>
</evidence>
<dbReference type="Proteomes" id="UP001445076">
    <property type="component" value="Unassembled WGS sequence"/>
</dbReference>
<dbReference type="GO" id="GO:0004714">
    <property type="term" value="F:transmembrane receptor protein tyrosine kinase activity"/>
    <property type="evidence" value="ECO:0007669"/>
    <property type="project" value="UniProtKB-EC"/>
</dbReference>
<keyword evidence="4" id="KW-0547">Nucleotide-binding</keyword>
<dbReference type="Gene3D" id="3.30.200.20">
    <property type="entry name" value="Phosphorylase Kinase, domain 1"/>
    <property type="match status" value="1"/>
</dbReference>
<feature type="compositionally biased region" description="Polar residues" evidence="5">
    <location>
        <begin position="343"/>
        <end position="352"/>
    </location>
</feature>
<comment type="catalytic activity">
    <reaction evidence="2">
        <text>L-tyrosyl-[protein] + ATP = O-phospho-L-tyrosyl-[protein] + ADP + H(+)</text>
        <dbReference type="Rhea" id="RHEA:10596"/>
        <dbReference type="Rhea" id="RHEA-COMP:10136"/>
        <dbReference type="Rhea" id="RHEA-COMP:20101"/>
        <dbReference type="ChEBI" id="CHEBI:15378"/>
        <dbReference type="ChEBI" id="CHEBI:30616"/>
        <dbReference type="ChEBI" id="CHEBI:46858"/>
        <dbReference type="ChEBI" id="CHEBI:61978"/>
        <dbReference type="ChEBI" id="CHEBI:456216"/>
        <dbReference type="EC" id="2.7.10.1"/>
    </reaction>
</comment>
<feature type="compositionally biased region" description="Low complexity" evidence="5">
    <location>
        <begin position="90"/>
        <end position="104"/>
    </location>
</feature>
<comment type="caution">
    <text evidence="3">Lacks conserved residue(s) required for the propagation of feature annotation.</text>
</comment>
<dbReference type="InterPro" id="IPR017441">
    <property type="entry name" value="Protein_kinase_ATP_BS"/>
</dbReference>
<comment type="subcellular location">
    <subcellularLocation>
        <location evidence="1">Membrane</location>
        <topology evidence="1">Single-pass membrane protein</topology>
    </subcellularLocation>
</comment>
<dbReference type="InterPro" id="IPR020635">
    <property type="entry name" value="Tyr_kinase_cat_dom"/>
</dbReference>
<feature type="region of interest" description="Disordered" evidence="5">
    <location>
        <begin position="37"/>
        <end position="135"/>
    </location>
</feature>
<keyword evidence="3" id="KW-0245">EGF-like domain</keyword>
<dbReference type="EMBL" id="JARKIK010000007">
    <property type="protein sequence ID" value="KAK8750909.1"/>
    <property type="molecule type" value="Genomic_DNA"/>
</dbReference>
<gene>
    <name evidence="9" type="ORF">OTU49_015054</name>
</gene>
<feature type="compositionally biased region" description="Basic residues" evidence="5">
    <location>
        <begin position="419"/>
        <end position="438"/>
    </location>
</feature>
<evidence type="ECO:0000313" key="10">
    <source>
        <dbReference type="Proteomes" id="UP001445076"/>
    </source>
</evidence>
<dbReference type="GO" id="GO:0043235">
    <property type="term" value="C:receptor complex"/>
    <property type="evidence" value="ECO:0007669"/>
    <property type="project" value="TreeGrafter"/>
</dbReference>
<reference evidence="9 10" key="1">
    <citation type="journal article" date="2024" name="BMC Genomics">
        <title>Genome assembly of redclaw crayfish (Cherax quadricarinatus) provides insights into its immune adaptation and hypoxia tolerance.</title>
        <authorList>
            <person name="Liu Z."/>
            <person name="Zheng J."/>
            <person name="Li H."/>
            <person name="Fang K."/>
            <person name="Wang S."/>
            <person name="He J."/>
            <person name="Zhou D."/>
            <person name="Weng S."/>
            <person name="Chi M."/>
            <person name="Gu Z."/>
            <person name="He J."/>
            <person name="Li F."/>
            <person name="Wang M."/>
        </authorList>
    </citation>
    <scope>NUCLEOTIDE SEQUENCE [LARGE SCALE GENOMIC DNA]</scope>
    <source>
        <strain evidence="9">ZL_2023a</strain>
    </source>
</reference>
<dbReference type="InterPro" id="IPR000742">
    <property type="entry name" value="EGF"/>
</dbReference>